<comment type="subcellular location">
    <subcellularLocation>
        <location evidence="1">Cell membrane</location>
    </subcellularLocation>
    <subcellularLocation>
        <location evidence="2">Membrane</location>
        <topology evidence="2">Single-pass type I membrane protein</topology>
    </subcellularLocation>
</comment>
<organism evidence="25 26">
    <name type="scientific">Carpinus fangiana</name>
    <dbReference type="NCBI Taxonomy" id="176857"/>
    <lineage>
        <taxon>Eukaryota</taxon>
        <taxon>Viridiplantae</taxon>
        <taxon>Streptophyta</taxon>
        <taxon>Embryophyta</taxon>
        <taxon>Tracheophyta</taxon>
        <taxon>Spermatophyta</taxon>
        <taxon>Magnoliopsida</taxon>
        <taxon>eudicotyledons</taxon>
        <taxon>Gunneridae</taxon>
        <taxon>Pentapetalae</taxon>
        <taxon>rosids</taxon>
        <taxon>fabids</taxon>
        <taxon>Fagales</taxon>
        <taxon>Betulaceae</taxon>
        <taxon>Carpinus</taxon>
    </lineage>
</organism>
<protein>
    <recommendedName>
        <fullName evidence="6">non-specific serine/threonine protein kinase</fullName>
        <ecNumber evidence="6">2.7.11.1</ecNumber>
    </recommendedName>
</protein>
<dbReference type="GO" id="GO:0005886">
    <property type="term" value="C:plasma membrane"/>
    <property type="evidence" value="ECO:0007669"/>
    <property type="project" value="UniProtKB-SubCell"/>
</dbReference>
<evidence type="ECO:0000256" key="5">
    <source>
        <dbReference type="ARBA" id="ARBA00010217"/>
    </source>
</evidence>
<evidence type="ECO:0000256" key="21">
    <source>
        <dbReference type="ARBA" id="ARBA00048679"/>
    </source>
</evidence>
<evidence type="ECO:0000256" key="16">
    <source>
        <dbReference type="ARBA" id="ARBA00022989"/>
    </source>
</evidence>
<evidence type="ECO:0000256" key="23">
    <source>
        <dbReference type="SAM" id="SignalP"/>
    </source>
</evidence>
<sequence>MKEHKHRQPLLLCFLLPVFLFFQSLSAVDFVFNGFNSSDMLLYGLADVESRILTLTNRTTYSIGRAIYPEKIPAKNPNSSYVYPFSTSFIFALVPYKNNPPARHGIVFMFVPVKGIEAADPANYLGLLNFNNNGNPNNHVFGVEFDVFKNEEFDDISANHVGIDVNSLKSNASHDAGYWPDNSSDANDDKSFKELKLNNGENYQVWIDYSDSLINVTMAPAGMKRPLTPLLNVSIDLSEVFEDEMFVGFSSSTGMLIQSDKILAWSFSNSNFSLSQELVTTGLPSFVLPKGSIFRSKGFIAGITVGGFFVVGLCALFALFSIKRKRRRAREREEMEEWELEYWPHRMSYPEIRAATREFSEENAIGTGGNRRKVYKGVLAGGAEIAVKSISHENDGMREFLAEISSLGRLKHRSLVGLRGWCKRDKGSFLLVYDYMENGSLDKWVFECNDRRMLSCEDRIKILKDVASAVLYLHEGWEAKVLHRDIKASNVLLDKDMNGRLGDFGLARMYNNSQVPNTTRVVGTVGYLAPEVIRSGWASAQTDVFGFGILILEVMCGRRPIEEGKPPLVDWAWQLMVQGQLMNALDERLKGRGEFDEKEVERVLHLGLLCAYPYPSSRPTMRQVMKVLEGNNEVAEEVESEDTNAYLLRKMEPLGRWSKIQRDFGSSSHPTFKDIRQFKSSAMSISWSNTLAEGR</sequence>
<keyword evidence="19" id="KW-0325">Glycoprotein</keyword>
<dbReference type="SUPFAM" id="SSF56112">
    <property type="entry name" value="Protein kinase-like (PK-like)"/>
    <property type="match status" value="1"/>
</dbReference>
<dbReference type="InterPro" id="IPR000719">
    <property type="entry name" value="Prot_kinase_dom"/>
</dbReference>
<dbReference type="OrthoDB" id="1906651at2759"/>
<evidence type="ECO:0000256" key="14">
    <source>
        <dbReference type="ARBA" id="ARBA00022777"/>
    </source>
</evidence>
<keyword evidence="14" id="KW-0418">Kinase</keyword>
<dbReference type="GO" id="GO:0004674">
    <property type="term" value="F:protein serine/threonine kinase activity"/>
    <property type="evidence" value="ECO:0007669"/>
    <property type="project" value="UniProtKB-KW"/>
</dbReference>
<evidence type="ECO:0000256" key="10">
    <source>
        <dbReference type="ARBA" id="ARBA00022692"/>
    </source>
</evidence>
<name>A0A5N6QAP6_9ROSI</name>
<keyword evidence="13" id="KW-0547">Nucleotide-binding</keyword>
<keyword evidence="17 22" id="KW-0472">Membrane</keyword>
<dbReference type="Proteomes" id="UP000327013">
    <property type="component" value="Chromosome 1"/>
</dbReference>
<dbReference type="Gene3D" id="1.10.510.10">
    <property type="entry name" value="Transferase(Phosphotransferase) domain 1"/>
    <property type="match status" value="1"/>
</dbReference>
<evidence type="ECO:0000259" key="24">
    <source>
        <dbReference type="PROSITE" id="PS50011"/>
    </source>
</evidence>
<dbReference type="PROSITE" id="PS50011">
    <property type="entry name" value="PROTEIN_KINASE_DOM"/>
    <property type="match status" value="1"/>
</dbReference>
<keyword evidence="9" id="KW-0808">Transferase</keyword>
<keyword evidence="11 23" id="KW-0732">Signal</keyword>
<dbReference type="AlphaFoldDB" id="A0A5N6QAP6"/>
<evidence type="ECO:0000256" key="15">
    <source>
        <dbReference type="ARBA" id="ARBA00022840"/>
    </source>
</evidence>
<evidence type="ECO:0000256" key="17">
    <source>
        <dbReference type="ARBA" id="ARBA00023136"/>
    </source>
</evidence>
<dbReference type="InterPro" id="IPR008271">
    <property type="entry name" value="Ser/Thr_kinase_AS"/>
</dbReference>
<dbReference type="Gene3D" id="3.30.200.20">
    <property type="entry name" value="Phosphorylase Kinase, domain 1"/>
    <property type="match status" value="1"/>
</dbReference>
<comment type="similarity">
    <text evidence="3">Belongs to the leguminous lectin family.</text>
</comment>
<feature type="transmembrane region" description="Helical" evidence="22">
    <location>
        <begin position="299"/>
        <end position="322"/>
    </location>
</feature>
<dbReference type="CDD" id="cd06899">
    <property type="entry name" value="lectin_legume_LecRK_Arcelin_ConA"/>
    <property type="match status" value="1"/>
</dbReference>
<comment type="similarity">
    <text evidence="5">In the C-terminal section; belongs to the protein kinase superfamily. Ser/Thr protein kinase family.</text>
</comment>
<dbReference type="EMBL" id="CM017321">
    <property type="protein sequence ID" value="KAE7995699.1"/>
    <property type="molecule type" value="Genomic_DNA"/>
</dbReference>
<feature type="domain" description="Protein kinase" evidence="24">
    <location>
        <begin position="359"/>
        <end position="647"/>
    </location>
</feature>
<dbReference type="GO" id="GO:0005524">
    <property type="term" value="F:ATP binding"/>
    <property type="evidence" value="ECO:0007669"/>
    <property type="project" value="UniProtKB-KW"/>
</dbReference>
<accession>A0A5N6QAP6</accession>
<evidence type="ECO:0000256" key="3">
    <source>
        <dbReference type="ARBA" id="ARBA00007606"/>
    </source>
</evidence>
<reference evidence="25 26" key="1">
    <citation type="submission" date="2019-06" db="EMBL/GenBank/DDBJ databases">
        <title>A chromosomal-level reference genome of Carpinus fangiana (Coryloideae, Betulaceae).</title>
        <authorList>
            <person name="Yang X."/>
            <person name="Wang Z."/>
            <person name="Zhang L."/>
            <person name="Hao G."/>
            <person name="Liu J."/>
            <person name="Yang Y."/>
        </authorList>
    </citation>
    <scope>NUCLEOTIDE SEQUENCE [LARGE SCALE GENOMIC DNA]</scope>
    <source>
        <strain evidence="25">Cfa_2016G</strain>
        <tissue evidence="25">Leaf</tissue>
    </source>
</reference>
<comment type="catalytic activity">
    <reaction evidence="21">
        <text>L-seryl-[protein] + ATP = O-phospho-L-seryl-[protein] + ADP + H(+)</text>
        <dbReference type="Rhea" id="RHEA:17989"/>
        <dbReference type="Rhea" id="RHEA-COMP:9863"/>
        <dbReference type="Rhea" id="RHEA-COMP:11604"/>
        <dbReference type="ChEBI" id="CHEBI:15378"/>
        <dbReference type="ChEBI" id="CHEBI:29999"/>
        <dbReference type="ChEBI" id="CHEBI:30616"/>
        <dbReference type="ChEBI" id="CHEBI:83421"/>
        <dbReference type="ChEBI" id="CHEBI:456216"/>
        <dbReference type="EC" id="2.7.11.1"/>
    </reaction>
</comment>
<dbReference type="PROSITE" id="PS00108">
    <property type="entry name" value="PROTEIN_KINASE_ST"/>
    <property type="match status" value="1"/>
</dbReference>
<dbReference type="InterPro" id="IPR013320">
    <property type="entry name" value="ConA-like_dom_sf"/>
</dbReference>
<evidence type="ECO:0000256" key="6">
    <source>
        <dbReference type="ARBA" id="ARBA00012513"/>
    </source>
</evidence>
<gene>
    <name evidence="25" type="ORF">FH972_000470</name>
</gene>
<evidence type="ECO:0000256" key="9">
    <source>
        <dbReference type="ARBA" id="ARBA00022679"/>
    </source>
</evidence>
<dbReference type="GO" id="GO:0002229">
    <property type="term" value="P:defense response to oomycetes"/>
    <property type="evidence" value="ECO:0007669"/>
    <property type="project" value="UniProtKB-ARBA"/>
</dbReference>
<dbReference type="InterPro" id="IPR050528">
    <property type="entry name" value="L-type_Lectin-RKs"/>
</dbReference>
<dbReference type="EC" id="2.7.11.1" evidence="6"/>
<evidence type="ECO:0000256" key="2">
    <source>
        <dbReference type="ARBA" id="ARBA00004479"/>
    </source>
</evidence>
<evidence type="ECO:0000256" key="4">
    <source>
        <dbReference type="ARBA" id="ARBA00008536"/>
    </source>
</evidence>
<evidence type="ECO:0000313" key="25">
    <source>
        <dbReference type="EMBL" id="KAE7995699.1"/>
    </source>
</evidence>
<dbReference type="GO" id="GO:0030246">
    <property type="term" value="F:carbohydrate binding"/>
    <property type="evidence" value="ECO:0007669"/>
    <property type="project" value="UniProtKB-KW"/>
</dbReference>
<evidence type="ECO:0000313" key="26">
    <source>
        <dbReference type="Proteomes" id="UP000327013"/>
    </source>
</evidence>
<keyword evidence="10 22" id="KW-0812">Transmembrane</keyword>
<evidence type="ECO:0000256" key="1">
    <source>
        <dbReference type="ARBA" id="ARBA00004236"/>
    </source>
</evidence>
<proteinExistence type="inferred from homology"/>
<dbReference type="FunFam" id="3.30.200.20:FF:000621">
    <property type="entry name" value="Putative L-type lectin-domain containing receptor kinase VII.2"/>
    <property type="match status" value="1"/>
</dbReference>
<feature type="signal peptide" evidence="23">
    <location>
        <begin position="1"/>
        <end position="27"/>
    </location>
</feature>
<keyword evidence="8" id="KW-0723">Serine/threonine-protein kinase</keyword>
<comment type="similarity">
    <text evidence="4">In the N-terminal section; belongs to the leguminous lectin family.</text>
</comment>
<dbReference type="Pfam" id="PF00139">
    <property type="entry name" value="Lectin_legB"/>
    <property type="match status" value="1"/>
</dbReference>
<comment type="catalytic activity">
    <reaction evidence="20">
        <text>L-threonyl-[protein] + ATP = O-phospho-L-threonyl-[protein] + ADP + H(+)</text>
        <dbReference type="Rhea" id="RHEA:46608"/>
        <dbReference type="Rhea" id="RHEA-COMP:11060"/>
        <dbReference type="Rhea" id="RHEA-COMP:11605"/>
        <dbReference type="ChEBI" id="CHEBI:15378"/>
        <dbReference type="ChEBI" id="CHEBI:30013"/>
        <dbReference type="ChEBI" id="CHEBI:30616"/>
        <dbReference type="ChEBI" id="CHEBI:61977"/>
        <dbReference type="ChEBI" id="CHEBI:456216"/>
        <dbReference type="EC" id="2.7.11.1"/>
    </reaction>
</comment>
<dbReference type="SMART" id="SM00220">
    <property type="entry name" value="S_TKc"/>
    <property type="match status" value="1"/>
</dbReference>
<evidence type="ECO:0000256" key="13">
    <source>
        <dbReference type="ARBA" id="ARBA00022741"/>
    </source>
</evidence>
<evidence type="ECO:0000256" key="11">
    <source>
        <dbReference type="ARBA" id="ARBA00022729"/>
    </source>
</evidence>
<dbReference type="InterPro" id="IPR001220">
    <property type="entry name" value="Legume_lectin_dom"/>
</dbReference>
<evidence type="ECO:0000256" key="8">
    <source>
        <dbReference type="ARBA" id="ARBA00022527"/>
    </source>
</evidence>
<dbReference type="Gene3D" id="2.60.120.200">
    <property type="match status" value="1"/>
</dbReference>
<keyword evidence="15" id="KW-0067">ATP-binding</keyword>
<dbReference type="PANTHER" id="PTHR27007">
    <property type="match status" value="1"/>
</dbReference>
<evidence type="ECO:0000256" key="12">
    <source>
        <dbReference type="ARBA" id="ARBA00022734"/>
    </source>
</evidence>
<keyword evidence="7" id="KW-1003">Cell membrane</keyword>
<keyword evidence="18" id="KW-0675">Receptor</keyword>
<dbReference type="FunFam" id="2.60.120.200:FF:000086">
    <property type="entry name" value="L-type lectin-domain containing receptor kinase S.4"/>
    <property type="match status" value="1"/>
</dbReference>
<keyword evidence="16 22" id="KW-1133">Transmembrane helix</keyword>
<feature type="chain" id="PRO_5024413181" description="non-specific serine/threonine protein kinase" evidence="23">
    <location>
        <begin position="28"/>
        <end position="695"/>
    </location>
</feature>
<dbReference type="FunFam" id="1.10.510.10:FF:000108">
    <property type="entry name" value="L-type lectin-domain containing receptor kinase S.4"/>
    <property type="match status" value="1"/>
</dbReference>
<evidence type="ECO:0000256" key="22">
    <source>
        <dbReference type="SAM" id="Phobius"/>
    </source>
</evidence>
<keyword evidence="26" id="KW-1185">Reference proteome</keyword>
<keyword evidence="12" id="KW-0430">Lectin</keyword>
<dbReference type="SUPFAM" id="SSF49899">
    <property type="entry name" value="Concanavalin A-like lectins/glucanases"/>
    <property type="match status" value="1"/>
</dbReference>
<dbReference type="Pfam" id="PF00069">
    <property type="entry name" value="Pkinase"/>
    <property type="match status" value="1"/>
</dbReference>
<evidence type="ECO:0000256" key="19">
    <source>
        <dbReference type="ARBA" id="ARBA00023180"/>
    </source>
</evidence>
<evidence type="ECO:0000256" key="20">
    <source>
        <dbReference type="ARBA" id="ARBA00047899"/>
    </source>
</evidence>
<dbReference type="InterPro" id="IPR011009">
    <property type="entry name" value="Kinase-like_dom_sf"/>
</dbReference>
<dbReference type="GO" id="GO:0042742">
    <property type="term" value="P:defense response to bacterium"/>
    <property type="evidence" value="ECO:0007669"/>
    <property type="project" value="UniProtKB-ARBA"/>
</dbReference>
<evidence type="ECO:0000256" key="18">
    <source>
        <dbReference type="ARBA" id="ARBA00023170"/>
    </source>
</evidence>
<evidence type="ECO:0000256" key="7">
    <source>
        <dbReference type="ARBA" id="ARBA00022475"/>
    </source>
</evidence>